<evidence type="ECO:0000313" key="1">
    <source>
        <dbReference type="EMBL" id="EWH09991.1"/>
    </source>
</evidence>
<protein>
    <recommendedName>
        <fullName evidence="3">Lipoprotein</fullName>
    </recommendedName>
</protein>
<organism evidence="1 2">
    <name type="scientific">Catenovulum agarivorans DS-2</name>
    <dbReference type="NCBI Taxonomy" id="1328313"/>
    <lineage>
        <taxon>Bacteria</taxon>
        <taxon>Pseudomonadati</taxon>
        <taxon>Pseudomonadota</taxon>
        <taxon>Gammaproteobacteria</taxon>
        <taxon>Alteromonadales</taxon>
        <taxon>Alteromonadaceae</taxon>
        <taxon>Catenovulum</taxon>
    </lineage>
</organism>
<evidence type="ECO:0008006" key="3">
    <source>
        <dbReference type="Google" id="ProtNLM"/>
    </source>
</evidence>
<dbReference type="Proteomes" id="UP000019276">
    <property type="component" value="Unassembled WGS sequence"/>
</dbReference>
<dbReference type="EMBL" id="ARZY01000017">
    <property type="protein sequence ID" value="EWH09991.1"/>
    <property type="molecule type" value="Genomic_DNA"/>
</dbReference>
<reference evidence="1 2" key="1">
    <citation type="journal article" date="2014" name="Genome Announc.">
        <title>Draft Genome Sequence of the Agar-Degrading Bacterium Catenovulum sp. Strain DS-2, Isolated from Intestines of Haliotis diversicolor.</title>
        <authorList>
            <person name="Shan D."/>
            <person name="Li X."/>
            <person name="Gu Z."/>
            <person name="Wei G."/>
            <person name="Gao Z."/>
            <person name="Shao Z."/>
        </authorList>
    </citation>
    <scope>NUCLEOTIDE SEQUENCE [LARGE SCALE GENOMIC DNA]</scope>
    <source>
        <strain evidence="1 2">DS-2</strain>
    </source>
</reference>
<dbReference type="OrthoDB" id="6378005at2"/>
<sequence>MNNKYKLSIIAAGLLTAGCSLDVRVDDETSDEQTTIQGDKVFPTGLMVASPFADEADSSQTTSTAKRGGGTIPHYIWATKRIGRVLDGTTPLRDEFNVDSFYRTGGRAECFGPQVTFQGHPDATSSDMEDGTLPGGDLGIWLVENEFGQACVVAQTNSLLRGVQARSRMALMTLASLVSVANSEGETLPEDGEHLDLTVAMDNQGIMDVSFNDASISKNAGVWTYTVDLDYRVDGQDYAIWLQMTHEPTTDFDVYQGNLQYLVEGNETVSRIQFPGGNCQQSERTLAGSLSYDRDGDSMSMQARAATLCGHSVANTFDADGIVDPSNKYASSSNADGWSENFSIFGAEFDVSTIEGDYAYAWQAGVNDSNSRILLVGINDPDLANGEGHFGYGEQIENTDGWIEGFICNWAAPGASHGLISATQRQAFEYDESSRVYMGTDHRANIEYAPTSSCEYDGLTNFVFDIDASGTLGDIIAEDASLSFTSDLWSPTDTTHTLPQGLQARGINVPTIPYGWPAP</sequence>
<proteinExistence type="predicted"/>
<name>W7QDJ8_9ALTE</name>
<accession>W7QDJ8</accession>
<dbReference type="PROSITE" id="PS51257">
    <property type="entry name" value="PROKAR_LIPOPROTEIN"/>
    <property type="match status" value="1"/>
</dbReference>
<dbReference type="AlphaFoldDB" id="W7QDJ8"/>
<gene>
    <name evidence="1" type="ORF">DS2_10202</name>
</gene>
<dbReference type="RefSeq" id="WP_035014658.1">
    <property type="nucleotide sequence ID" value="NZ_ARZY01000017.1"/>
</dbReference>
<evidence type="ECO:0000313" key="2">
    <source>
        <dbReference type="Proteomes" id="UP000019276"/>
    </source>
</evidence>
<keyword evidence="2" id="KW-1185">Reference proteome</keyword>
<comment type="caution">
    <text evidence="1">The sequence shown here is derived from an EMBL/GenBank/DDBJ whole genome shotgun (WGS) entry which is preliminary data.</text>
</comment>
<dbReference type="eggNOG" id="ENOG502ZC5K">
    <property type="taxonomic scope" value="Bacteria"/>
</dbReference>